<feature type="transmembrane region" description="Helical" evidence="3">
    <location>
        <begin position="245"/>
        <end position="264"/>
    </location>
</feature>
<evidence type="ECO:0000256" key="3">
    <source>
        <dbReference type="SAM" id="Phobius"/>
    </source>
</evidence>
<evidence type="ECO:0000256" key="1">
    <source>
        <dbReference type="ARBA" id="ARBA00004141"/>
    </source>
</evidence>
<name>S8E3B6_FOMSC</name>
<dbReference type="PROSITE" id="PS50850">
    <property type="entry name" value="MFS"/>
    <property type="match status" value="1"/>
</dbReference>
<sequence>VYDGGYRAWASLVGGFFVSTVTFGYTNAFGVYQDAYTQEGTASSSNISWIGSTQLFLLLAMGLPAGVLLDKGYFRVTLAAGSLLYVFSLFMVSIADRSKYYQLYLSQGLGMGIGAGLIYVPSIAVQGHHWRARRAVAMGLVVCGSSTGGIIFPIMLNRLFTGSAGFEWGVRASAFLVLALLLLSNVLISANAPSSEARPPKANLKVVMTDAPYLLANVSTLVINWGLFFPYFYLQLYATLHGVDANVAFYTLAIMNAASMFGRILPNVLADKFGPFNVVVPVTAVSAALLFALFGVKGVASTVVFALLYGFFSGAYFSLCAPCLASLARDPSEIGARFGIAYAVTSLGALTGNPIAGALL</sequence>
<dbReference type="Proteomes" id="UP000015241">
    <property type="component" value="Unassembled WGS sequence"/>
</dbReference>
<dbReference type="GO" id="GO:0016020">
    <property type="term" value="C:membrane"/>
    <property type="evidence" value="ECO:0007669"/>
    <property type="project" value="UniProtKB-SubCell"/>
</dbReference>
<evidence type="ECO:0000259" key="4">
    <source>
        <dbReference type="PROSITE" id="PS50850"/>
    </source>
</evidence>
<dbReference type="InterPro" id="IPR050327">
    <property type="entry name" value="Proton-linked_MCT"/>
</dbReference>
<dbReference type="InterPro" id="IPR020846">
    <property type="entry name" value="MFS_dom"/>
</dbReference>
<dbReference type="PANTHER" id="PTHR11360:SF234">
    <property type="entry name" value="MFS-TYPE TRANSPORTER DBAD-RELATED"/>
    <property type="match status" value="1"/>
</dbReference>
<dbReference type="HOGENOM" id="CLU_001265_1_1_1"/>
<gene>
    <name evidence="5" type="ORF">FOMPIDRAFT_1086494</name>
</gene>
<proteinExistence type="inferred from homology"/>
<dbReference type="InParanoid" id="S8E3B6"/>
<organism evidence="5 6">
    <name type="scientific">Fomitopsis schrenkii</name>
    <name type="common">Brown rot fungus</name>
    <dbReference type="NCBI Taxonomy" id="2126942"/>
    <lineage>
        <taxon>Eukaryota</taxon>
        <taxon>Fungi</taxon>
        <taxon>Dikarya</taxon>
        <taxon>Basidiomycota</taxon>
        <taxon>Agaricomycotina</taxon>
        <taxon>Agaricomycetes</taxon>
        <taxon>Polyporales</taxon>
        <taxon>Fomitopsis</taxon>
    </lineage>
</organism>
<feature type="transmembrane region" description="Helical" evidence="3">
    <location>
        <begin position="12"/>
        <end position="32"/>
    </location>
</feature>
<feature type="non-terminal residue" evidence="5">
    <location>
        <position position="360"/>
    </location>
</feature>
<comment type="similarity">
    <text evidence="2">Belongs to the major facilitator superfamily. Monocarboxylate porter (TC 2.A.1.13) family.</text>
</comment>
<dbReference type="GO" id="GO:0022857">
    <property type="term" value="F:transmembrane transporter activity"/>
    <property type="evidence" value="ECO:0007669"/>
    <property type="project" value="InterPro"/>
</dbReference>
<dbReference type="InterPro" id="IPR036259">
    <property type="entry name" value="MFS_trans_sf"/>
</dbReference>
<feature type="transmembrane region" description="Helical" evidence="3">
    <location>
        <begin position="276"/>
        <end position="296"/>
    </location>
</feature>
<comment type="subcellular location">
    <subcellularLocation>
        <location evidence="1">Membrane</location>
        <topology evidence="1">Multi-pass membrane protein</topology>
    </subcellularLocation>
</comment>
<accession>S8E3B6</accession>
<keyword evidence="3" id="KW-1133">Transmembrane helix</keyword>
<dbReference type="AlphaFoldDB" id="S8E3B6"/>
<evidence type="ECO:0000313" key="6">
    <source>
        <dbReference type="Proteomes" id="UP000015241"/>
    </source>
</evidence>
<feature type="transmembrane region" description="Helical" evidence="3">
    <location>
        <begin position="76"/>
        <end position="95"/>
    </location>
</feature>
<dbReference type="OrthoDB" id="6499973at2759"/>
<feature type="non-terminal residue" evidence="5">
    <location>
        <position position="1"/>
    </location>
</feature>
<feature type="transmembrane region" description="Helical" evidence="3">
    <location>
        <begin position="302"/>
        <end position="328"/>
    </location>
</feature>
<dbReference type="SUPFAM" id="SSF103473">
    <property type="entry name" value="MFS general substrate transporter"/>
    <property type="match status" value="1"/>
</dbReference>
<feature type="transmembrane region" description="Helical" evidence="3">
    <location>
        <begin position="101"/>
        <end position="123"/>
    </location>
</feature>
<dbReference type="PANTHER" id="PTHR11360">
    <property type="entry name" value="MONOCARBOXYLATE TRANSPORTER"/>
    <property type="match status" value="1"/>
</dbReference>
<dbReference type="Gene3D" id="1.20.1250.20">
    <property type="entry name" value="MFS general substrate transporter like domains"/>
    <property type="match status" value="2"/>
</dbReference>
<feature type="transmembrane region" description="Helical" evidence="3">
    <location>
        <begin position="168"/>
        <end position="190"/>
    </location>
</feature>
<dbReference type="Pfam" id="PF07690">
    <property type="entry name" value="MFS_1"/>
    <property type="match status" value="1"/>
</dbReference>
<dbReference type="InterPro" id="IPR011701">
    <property type="entry name" value="MFS"/>
</dbReference>
<feature type="domain" description="Major facilitator superfamily (MFS) profile" evidence="4">
    <location>
        <begin position="8"/>
        <end position="360"/>
    </location>
</feature>
<evidence type="ECO:0000256" key="2">
    <source>
        <dbReference type="ARBA" id="ARBA00006727"/>
    </source>
</evidence>
<reference evidence="5 6" key="1">
    <citation type="journal article" date="2012" name="Science">
        <title>The Paleozoic origin of enzymatic lignin decomposition reconstructed from 31 fungal genomes.</title>
        <authorList>
            <person name="Floudas D."/>
            <person name="Binder M."/>
            <person name="Riley R."/>
            <person name="Barry K."/>
            <person name="Blanchette R.A."/>
            <person name="Henrissat B."/>
            <person name="Martinez A.T."/>
            <person name="Otillar R."/>
            <person name="Spatafora J.W."/>
            <person name="Yadav J.S."/>
            <person name="Aerts A."/>
            <person name="Benoit I."/>
            <person name="Boyd A."/>
            <person name="Carlson A."/>
            <person name="Copeland A."/>
            <person name="Coutinho P.M."/>
            <person name="de Vries R.P."/>
            <person name="Ferreira P."/>
            <person name="Findley K."/>
            <person name="Foster B."/>
            <person name="Gaskell J."/>
            <person name="Glotzer D."/>
            <person name="Gorecki P."/>
            <person name="Heitman J."/>
            <person name="Hesse C."/>
            <person name="Hori C."/>
            <person name="Igarashi K."/>
            <person name="Jurgens J.A."/>
            <person name="Kallen N."/>
            <person name="Kersten P."/>
            <person name="Kohler A."/>
            <person name="Kuees U."/>
            <person name="Kumar T.K.A."/>
            <person name="Kuo A."/>
            <person name="LaButti K."/>
            <person name="Larrondo L.F."/>
            <person name="Lindquist E."/>
            <person name="Ling A."/>
            <person name="Lombard V."/>
            <person name="Lucas S."/>
            <person name="Lundell T."/>
            <person name="Martin R."/>
            <person name="McLaughlin D.J."/>
            <person name="Morgenstern I."/>
            <person name="Morin E."/>
            <person name="Murat C."/>
            <person name="Nagy L.G."/>
            <person name="Nolan M."/>
            <person name="Ohm R.A."/>
            <person name="Patyshakuliyeva A."/>
            <person name="Rokas A."/>
            <person name="Ruiz-Duenas F.J."/>
            <person name="Sabat G."/>
            <person name="Salamov A."/>
            <person name="Samejima M."/>
            <person name="Schmutz J."/>
            <person name="Slot J.C."/>
            <person name="St John F."/>
            <person name="Stenlid J."/>
            <person name="Sun H."/>
            <person name="Sun S."/>
            <person name="Syed K."/>
            <person name="Tsang A."/>
            <person name="Wiebenga A."/>
            <person name="Young D."/>
            <person name="Pisabarro A."/>
            <person name="Eastwood D.C."/>
            <person name="Martin F."/>
            <person name="Cullen D."/>
            <person name="Grigoriev I.V."/>
            <person name="Hibbett D.S."/>
        </authorList>
    </citation>
    <scope>NUCLEOTIDE SEQUENCE</scope>
    <source>
        <strain evidence="6">FP-58527</strain>
    </source>
</reference>
<evidence type="ECO:0000313" key="5">
    <source>
        <dbReference type="EMBL" id="EPS97883.1"/>
    </source>
</evidence>
<feature type="transmembrane region" description="Helical" evidence="3">
    <location>
        <begin position="47"/>
        <end position="69"/>
    </location>
</feature>
<feature type="transmembrane region" description="Helical" evidence="3">
    <location>
        <begin position="135"/>
        <end position="156"/>
    </location>
</feature>
<protein>
    <recommendedName>
        <fullName evidence="4">Major facilitator superfamily (MFS) profile domain-containing protein</fullName>
    </recommendedName>
</protein>
<feature type="transmembrane region" description="Helical" evidence="3">
    <location>
        <begin position="340"/>
        <end position="359"/>
    </location>
</feature>
<keyword evidence="3" id="KW-0472">Membrane</keyword>
<dbReference type="EMBL" id="KE504171">
    <property type="protein sequence ID" value="EPS97883.1"/>
    <property type="molecule type" value="Genomic_DNA"/>
</dbReference>
<feature type="transmembrane region" description="Helical" evidence="3">
    <location>
        <begin position="211"/>
        <end position="233"/>
    </location>
</feature>
<dbReference type="eggNOG" id="KOG2504">
    <property type="taxonomic scope" value="Eukaryota"/>
</dbReference>
<keyword evidence="6" id="KW-1185">Reference proteome</keyword>
<keyword evidence="3" id="KW-0812">Transmembrane</keyword>